<feature type="domain" description="Mechanosensitive ion channel MscS" evidence="8">
    <location>
        <begin position="200"/>
        <end position="266"/>
    </location>
</feature>
<sequence>MDTQFLNQIVWGNTIKSYLLFIGIILLGLILKKVISKIISKSLFTLFHKFSKEIKIDKFLDLLVKPIEFLISIIVFYVAINQLNYPLEVVVFKRTVGKSLYTITIIQVLDKVFLFLIIISAFRILLRTIDFISHVFSYRASLTESKTDDQMVPFLRELSKIIAIILGVFVVMGAVFNMNVATIVAGLGIGGLAIALAAQDTLQNLLGSFTIFADKPFVVGDLVNVAGYDGVIEKVGFRSTLLRTMDKTLVVIPNKKMIDSPLENLTLRNLRRVKFNVGVLYGTSPAVIRKISEEITDYIQTHKETTQDTLVTFDSFGDSSLNIQVLYFIEIVDYNMYMKIKEEINYSVMDIVLKNEADFAFPSRTLYHEFGSKGIPLQKVD</sequence>
<dbReference type="Pfam" id="PF21082">
    <property type="entry name" value="MS_channel_3rd"/>
    <property type="match status" value="1"/>
</dbReference>
<evidence type="ECO:0000256" key="3">
    <source>
        <dbReference type="ARBA" id="ARBA00022475"/>
    </source>
</evidence>
<dbReference type="Gene3D" id="1.10.287.1260">
    <property type="match status" value="1"/>
</dbReference>
<evidence type="ECO:0000256" key="1">
    <source>
        <dbReference type="ARBA" id="ARBA00004651"/>
    </source>
</evidence>
<feature type="transmembrane region" description="Helical" evidence="7">
    <location>
        <begin position="100"/>
        <end position="126"/>
    </location>
</feature>
<dbReference type="InterPro" id="IPR010920">
    <property type="entry name" value="LSM_dom_sf"/>
</dbReference>
<dbReference type="InterPro" id="IPR045042">
    <property type="entry name" value="YnaI-like"/>
</dbReference>
<dbReference type="InterPro" id="IPR023408">
    <property type="entry name" value="MscS_beta-dom_sf"/>
</dbReference>
<dbReference type="AlphaFoldDB" id="A0A4U1C8R3"/>
<keyword evidence="4 7" id="KW-0812">Transmembrane</keyword>
<dbReference type="RefSeq" id="WP_136825023.1">
    <property type="nucleotide sequence ID" value="NZ_SWBP01000001.1"/>
</dbReference>
<reference evidence="11 12" key="1">
    <citation type="submission" date="2019-04" db="EMBL/GenBank/DDBJ databases">
        <title>Pedobacter sp. AR-3-17 sp. nov., isolated from Arctic soil.</title>
        <authorList>
            <person name="Dahal R.H."/>
            <person name="Kim D.-U."/>
        </authorList>
    </citation>
    <scope>NUCLEOTIDE SEQUENCE [LARGE SCALE GENOMIC DNA]</scope>
    <source>
        <strain evidence="11 12">AR-3-17</strain>
    </source>
</reference>
<dbReference type="GO" id="GO:0005886">
    <property type="term" value="C:plasma membrane"/>
    <property type="evidence" value="ECO:0007669"/>
    <property type="project" value="UniProtKB-SubCell"/>
</dbReference>
<dbReference type="OrthoDB" id="9809206at2"/>
<evidence type="ECO:0000256" key="2">
    <source>
        <dbReference type="ARBA" id="ARBA00008017"/>
    </source>
</evidence>
<dbReference type="InterPro" id="IPR049278">
    <property type="entry name" value="MS_channel_C"/>
</dbReference>
<dbReference type="PANTHER" id="PTHR43634">
    <property type="entry name" value="OW CONDUCTANCE MECHANOSENSITIVE CHANNEL"/>
    <property type="match status" value="1"/>
</dbReference>
<feature type="domain" description="Mechanosensitive ion channel transmembrane helices 2/3" evidence="10">
    <location>
        <begin position="162"/>
        <end position="199"/>
    </location>
</feature>
<evidence type="ECO:0000313" key="12">
    <source>
        <dbReference type="Proteomes" id="UP000308181"/>
    </source>
</evidence>
<dbReference type="SUPFAM" id="SSF82861">
    <property type="entry name" value="Mechanosensitive channel protein MscS (YggB), transmembrane region"/>
    <property type="match status" value="1"/>
</dbReference>
<dbReference type="Proteomes" id="UP000308181">
    <property type="component" value="Unassembled WGS sequence"/>
</dbReference>
<dbReference type="InterPro" id="IPR049142">
    <property type="entry name" value="MS_channel_1st"/>
</dbReference>
<proteinExistence type="inferred from homology"/>
<keyword evidence="6 7" id="KW-0472">Membrane</keyword>
<comment type="subcellular location">
    <subcellularLocation>
        <location evidence="1">Cell membrane</location>
        <topology evidence="1">Multi-pass membrane protein</topology>
    </subcellularLocation>
</comment>
<evidence type="ECO:0000256" key="4">
    <source>
        <dbReference type="ARBA" id="ARBA00022692"/>
    </source>
</evidence>
<feature type="transmembrane region" description="Helical" evidence="7">
    <location>
        <begin position="59"/>
        <end position="80"/>
    </location>
</feature>
<dbReference type="PANTHER" id="PTHR43634:SF2">
    <property type="entry name" value="LOW CONDUCTANCE MECHANOSENSITIVE CHANNEL YNAI"/>
    <property type="match status" value="1"/>
</dbReference>
<evidence type="ECO:0000313" key="11">
    <source>
        <dbReference type="EMBL" id="TKC00817.1"/>
    </source>
</evidence>
<dbReference type="InterPro" id="IPR006685">
    <property type="entry name" value="MscS_channel_2nd"/>
</dbReference>
<feature type="transmembrane region" description="Helical" evidence="7">
    <location>
        <begin position="15"/>
        <end position="31"/>
    </location>
</feature>
<evidence type="ECO:0000259" key="8">
    <source>
        <dbReference type="Pfam" id="PF00924"/>
    </source>
</evidence>
<dbReference type="InterPro" id="IPR011014">
    <property type="entry name" value="MscS_channel_TM-2"/>
</dbReference>
<evidence type="ECO:0000256" key="5">
    <source>
        <dbReference type="ARBA" id="ARBA00022989"/>
    </source>
</evidence>
<name>A0A4U1C8R3_9SPHI</name>
<comment type="caution">
    <text evidence="11">The sequence shown here is derived from an EMBL/GenBank/DDBJ whole genome shotgun (WGS) entry which is preliminary data.</text>
</comment>
<keyword evidence="5 7" id="KW-1133">Transmembrane helix</keyword>
<comment type="similarity">
    <text evidence="2">Belongs to the MscS (TC 1.A.23) family.</text>
</comment>
<dbReference type="SUPFAM" id="SSF82689">
    <property type="entry name" value="Mechanosensitive channel protein MscS (YggB), C-terminal domain"/>
    <property type="match status" value="1"/>
</dbReference>
<evidence type="ECO:0000256" key="7">
    <source>
        <dbReference type="SAM" id="Phobius"/>
    </source>
</evidence>
<dbReference type="GO" id="GO:0008381">
    <property type="term" value="F:mechanosensitive monoatomic ion channel activity"/>
    <property type="evidence" value="ECO:0007669"/>
    <property type="project" value="UniProtKB-ARBA"/>
</dbReference>
<dbReference type="InterPro" id="IPR011066">
    <property type="entry name" value="MscS_channel_C_sf"/>
</dbReference>
<keyword evidence="12" id="KW-1185">Reference proteome</keyword>
<protein>
    <submittedName>
        <fullName evidence="11">Mechanosensitive ion channel family protein</fullName>
    </submittedName>
</protein>
<feature type="domain" description="Mechanosensitive ion channel MscS C-terminal" evidence="9">
    <location>
        <begin position="273"/>
        <end position="358"/>
    </location>
</feature>
<evidence type="ECO:0000256" key="6">
    <source>
        <dbReference type="ARBA" id="ARBA00023136"/>
    </source>
</evidence>
<dbReference type="SUPFAM" id="SSF50182">
    <property type="entry name" value="Sm-like ribonucleoproteins"/>
    <property type="match status" value="1"/>
</dbReference>
<dbReference type="Pfam" id="PF21088">
    <property type="entry name" value="MS_channel_1st"/>
    <property type="match status" value="1"/>
</dbReference>
<dbReference type="Gene3D" id="2.30.30.60">
    <property type="match status" value="1"/>
</dbReference>
<evidence type="ECO:0000259" key="10">
    <source>
        <dbReference type="Pfam" id="PF21088"/>
    </source>
</evidence>
<dbReference type="Pfam" id="PF00924">
    <property type="entry name" value="MS_channel_2nd"/>
    <property type="match status" value="1"/>
</dbReference>
<keyword evidence="3" id="KW-1003">Cell membrane</keyword>
<accession>A0A4U1C8R3</accession>
<gene>
    <name evidence="11" type="ORF">FA046_03845</name>
</gene>
<dbReference type="EMBL" id="SWBP01000001">
    <property type="protein sequence ID" value="TKC00817.1"/>
    <property type="molecule type" value="Genomic_DNA"/>
</dbReference>
<organism evidence="11 12">
    <name type="scientific">Pedobacter cryophilus</name>
    <dbReference type="NCBI Taxonomy" id="2571271"/>
    <lineage>
        <taxon>Bacteria</taxon>
        <taxon>Pseudomonadati</taxon>
        <taxon>Bacteroidota</taxon>
        <taxon>Sphingobacteriia</taxon>
        <taxon>Sphingobacteriales</taxon>
        <taxon>Sphingobacteriaceae</taxon>
        <taxon>Pedobacter</taxon>
    </lineage>
</organism>
<dbReference type="Gene3D" id="3.30.70.100">
    <property type="match status" value="1"/>
</dbReference>
<evidence type="ECO:0000259" key="9">
    <source>
        <dbReference type="Pfam" id="PF21082"/>
    </source>
</evidence>
<feature type="transmembrane region" description="Helical" evidence="7">
    <location>
        <begin position="161"/>
        <end position="194"/>
    </location>
</feature>